<dbReference type="PROSITE" id="PS50096">
    <property type="entry name" value="IQ"/>
    <property type="match status" value="1"/>
</dbReference>
<name>A0ABS7X4I2_9GAMM</name>
<dbReference type="RefSeq" id="WP_205312516.1">
    <property type="nucleotide sequence ID" value="NZ_JAERPS020000001.1"/>
</dbReference>
<feature type="transmembrane region" description="Helical" evidence="5">
    <location>
        <begin position="64"/>
        <end position="81"/>
    </location>
</feature>
<feature type="transmembrane region" description="Helical" evidence="5">
    <location>
        <begin position="87"/>
        <end position="104"/>
    </location>
</feature>
<proteinExistence type="predicted"/>
<evidence type="ECO:0000256" key="1">
    <source>
        <dbReference type="ARBA" id="ARBA00004141"/>
    </source>
</evidence>
<evidence type="ECO:0000313" key="6">
    <source>
        <dbReference type="EMBL" id="MBZ9610035.1"/>
    </source>
</evidence>
<protein>
    <submittedName>
        <fullName evidence="6">DoxX family protein</fullName>
    </submittedName>
</protein>
<evidence type="ECO:0000256" key="5">
    <source>
        <dbReference type="SAM" id="Phobius"/>
    </source>
</evidence>
<comment type="subcellular location">
    <subcellularLocation>
        <location evidence="1">Membrane</location>
        <topology evidence="1">Multi-pass membrane protein</topology>
    </subcellularLocation>
</comment>
<comment type="caution">
    <text evidence="6">The sequence shown here is derived from an EMBL/GenBank/DDBJ whole genome shotgun (WGS) entry which is preliminary data.</text>
</comment>
<evidence type="ECO:0000256" key="3">
    <source>
        <dbReference type="ARBA" id="ARBA00022989"/>
    </source>
</evidence>
<organism evidence="6 7">
    <name type="scientific">Rheinheimera maricola</name>
    <dbReference type="NCBI Taxonomy" id="2793282"/>
    <lineage>
        <taxon>Bacteria</taxon>
        <taxon>Pseudomonadati</taxon>
        <taxon>Pseudomonadota</taxon>
        <taxon>Gammaproteobacteria</taxon>
        <taxon>Chromatiales</taxon>
        <taxon>Chromatiaceae</taxon>
        <taxon>Rheinheimera</taxon>
    </lineage>
</organism>
<sequence>MNSRILSYILALIFFASGGAKLLSLPFEVEAFARWGYSIEFMYFTGAIELVGALGLLLPRLSSFTSLCLGGLMLGAIGTHLAHNEWLMFSVASAIAVAAFWRGWSGRDEIRQLITTLRCK</sequence>
<keyword evidence="3 5" id="KW-1133">Transmembrane helix</keyword>
<evidence type="ECO:0000313" key="7">
    <source>
        <dbReference type="Proteomes" id="UP000663814"/>
    </source>
</evidence>
<evidence type="ECO:0000256" key="2">
    <source>
        <dbReference type="ARBA" id="ARBA00022692"/>
    </source>
</evidence>
<keyword evidence="7" id="KW-1185">Reference proteome</keyword>
<feature type="transmembrane region" description="Helical" evidence="5">
    <location>
        <begin position="35"/>
        <end position="57"/>
    </location>
</feature>
<keyword evidence="2 5" id="KW-0812">Transmembrane</keyword>
<dbReference type="Pfam" id="PF13564">
    <property type="entry name" value="DoxX_2"/>
    <property type="match status" value="1"/>
</dbReference>
<evidence type="ECO:0000256" key="4">
    <source>
        <dbReference type="ARBA" id="ARBA00023136"/>
    </source>
</evidence>
<accession>A0ABS7X4I2</accession>
<dbReference type="Proteomes" id="UP000663814">
    <property type="component" value="Unassembled WGS sequence"/>
</dbReference>
<gene>
    <name evidence="6" type="ORF">I4W93_000315</name>
</gene>
<dbReference type="EMBL" id="JAERPS020000001">
    <property type="protein sequence ID" value="MBZ9610035.1"/>
    <property type="molecule type" value="Genomic_DNA"/>
</dbReference>
<reference evidence="6 7" key="1">
    <citation type="submission" date="2021-08" db="EMBL/GenBank/DDBJ databases">
        <title>Rheinheimera aquimaris sp. nov., isolated from seawater of the East Sea in Korea.</title>
        <authorList>
            <person name="Kim K.H."/>
            <person name="Wenting R."/>
            <person name="Kim K.R."/>
            <person name="Jeon C.O."/>
        </authorList>
    </citation>
    <scope>NUCLEOTIDE SEQUENCE [LARGE SCALE GENOMIC DNA]</scope>
    <source>
        <strain evidence="6 7">MA-13</strain>
    </source>
</reference>
<dbReference type="InterPro" id="IPR032808">
    <property type="entry name" value="DoxX"/>
</dbReference>
<keyword evidence="4 5" id="KW-0472">Membrane</keyword>